<dbReference type="SMART" id="SM00343">
    <property type="entry name" value="ZnF_C2HC"/>
    <property type="match status" value="2"/>
</dbReference>
<evidence type="ECO:0000313" key="4">
    <source>
        <dbReference type="EMBL" id="KAF0749443.1"/>
    </source>
</evidence>
<gene>
    <name evidence="4" type="ORF">FWK35_00028887</name>
</gene>
<dbReference type="GO" id="GO:0003676">
    <property type="term" value="F:nucleic acid binding"/>
    <property type="evidence" value="ECO:0007669"/>
    <property type="project" value="InterPro"/>
</dbReference>
<feature type="domain" description="CCHC-type" evidence="3">
    <location>
        <begin position="158"/>
        <end position="171"/>
    </location>
</feature>
<evidence type="ECO:0000313" key="5">
    <source>
        <dbReference type="Proteomes" id="UP000478052"/>
    </source>
</evidence>
<dbReference type="InterPro" id="IPR001878">
    <property type="entry name" value="Znf_CCHC"/>
</dbReference>
<keyword evidence="1" id="KW-0862">Zinc</keyword>
<feature type="region of interest" description="Disordered" evidence="2">
    <location>
        <begin position="196"/>
        <end position="227"/>
    </location>
</feature>
<comment type="caution">
    <text evidence="4">The sequence shown here is derived from an EMBL/GenBank/DDBJ whole genome shotgun (WGS) entry which is preliminary data.</text>
</comment>
<dbReference type="GO" id="GO:0003964">
    <property type="term" value="F:RNA-directed DNA polymerase activity"/>
    <property type="evidence" value="ECO:0007669"/>
    <property type="project" value="UniProtKB-KW"/>
</dbReference>
<dbReference type="InterPro" id="IPR036691">
    <property type="entry name" value="Endo/exonu/phosph_ase_sf"/>
</dbReference>
<proteinExistence type="predicted"/>
<keyword evidence="5" id="KW-1185">Reference proteome</keyword>
<dbReference type="PANTHER" id="PTHR33273:SF2">
    <property type="entry name" value="ENDONUCLEASE_EXONUCLEASE_PHOSPHATASE DOMAIN-CONTAINING PROTEIN"/>
    <property type="match status" value="1"/>
</dbReference>
<evidence type="ECO:0000259" key="3">
    <source>
        <dbReference type="PROSITE" id="PS50158"/>
    </source>
</evidence>
<keyword evidence="4" id="KW-0808">Transferase</keyword>
<keyword evidence="1" id="KW-0479">Metal-binding</keyword>
<dbReference type="OrthoDB" id="6622370at2759"/>
<dbReference type="GO" id="GO:0008270">
    <property type="term" value="F:zinc ion binding"/>
    <property type="evidence" value="ECO:0007669"/>
    <property type="project" value="UniProtKB-KW"/>
</dbReference>
<evidence type="ECO:0000256" key="2">
    <source>
        <dbReference type="SAM" id="MobiDB-lite"/>
    </source>
</evidence>
<dbReference type="Proteomes" id="UP000478052">
    <property type="component" value="Unassembled WGS sequence"/>
</dbReference>
<name>A0A6G0Y5M3_APHCR</name>
<dbReference type="AlphaFoldDB" id="A0A6G0Y5M3"/>
<organism evidence="4 5">
    <name type="scientific">Aphis craccivora</name>
    <name type="common">Cowpea aphid</name>
    <dbReference type="NCBI Taxonomy" id="307492"/>
    <lineage>
        <taxon>Eukaryota</taxon>
        <taxon>Metazoa</taxon>
        <taxon>Ecdysozoa</taxon>
        <taxon>Arthropoda</taxon>
        <taxon>Hexapoda</taxon>
        <taxon>Insecta</taxon>
        <taxon>Pterygota</taxon>
        <taxon>Neoptera</taxon>
        <taxon>Paraneoptera</taxon>
        <taxon>Hemiptera</taxon>
        <taxon>Sternorrhyncha</taxon>
        <taxon>Aphidomorpha</taxon>
        <taxon>Aphidoidea</taxon>
        <taxon>Aphididae</taxon>
        <taxon>Aphidini</taxon>
        <taxon>Aphis</taxon>
        <taxon>Aphis</taxon>
    </lineage>
</organism>
<keyword evidence="4" id="KW-0695">RNA-directed DNA polymerase</keyword>
<dbReference type="Gene3D" id="3.60.10.10">
    <property type="entry name" value="Endonuclease/exonuclease/phosphatase"/>
    <property type="match status" value="1"/>
</dbReference>
<dbReference type="Pfam" id="PF14529">
    <property type="entry name" value="Exo_endo_phos_2"/>
    <property type="match status" value="1"/>
</dbReference>
<dbReference type="InterPro" id="IPR005135">
    <property type="entry name" value="Endo/exonuclease/phosphatase"/>
</dbReference>
<dbReference type="EMBL" id="VUJU01006099">
    <property type="protein sequence ID" value="KAF0749443.1"/>
    <property type="molecule type" value="Genomic_DNA"/>
</dbReference>
<dbReference type="InterPro" id="IPR036875">
    <property type="entry name" value="Znf_CCHC_sf"/>
</dbReference>
<keyword evidence="1" id="KW-0863">Zinc-finger</keyword>
<sequence>MRQMRDGCLLLELPKGASSTSDAKKIVSAMTSSLGNSVGKVQQLGLQVEVEVLDIDAATTAQEVLDALRDAIPWQDDPAAKVDREVICDVRIWGTRSGQQIATAKMPKHLAVLITRVPIGWTMCRVRARTLPPERCFRFHAFGHNARDCKAADRTGACWKCGDTGHAMKDCVEANDRCVACESAGLPRVDHKPGSGACAARRQSAEPATIGTTHGSDSGRKGNGCSHHSHYGRNDRWCFSNDRKAAIGISHHSQLSYDNRASGNGFAWMSFQDLTIFSCYLRLSLTIQEFITSLSDLDDAIRARGNASIILAGDFNAWHVEWGSRVSNPRGRALSDLASSLGLILANSGTAPTFRRGAATSIIDITFYRGVALRDWRVSEAESLSDHNYVLFSIVNPAQVLAPPEPHPGANCSWTVKKLDGDALSLYLASAHFEPPAGLSSVEKALTTADQLDPVPQADALYTGGKRLLLSYAGRHWPFVDNTKRVSGGLKTQAYRRPDLAILQPKEISG</sequence>
<dbReference type="CDD" id="cd09077">
    <property type="entry name" value="R1-I-EN"/>
    <property type="match status" value="1"/>
</dbReference>
<protein>
    <submittedName>
        <fullName evidence="4">Reverse transcriptase domain-containing protein</fullName>
    </submittedName>
</protein>
<dbReference type="Gene3D" id="4.10.60.10">
    <property type="entry name" value="Zinc finger, CCHC-type"/>
    <property type="match status" value="1"/>
</dbReference>
<dbReference type="SUPFAM" id="SSF56219">
    <property type="entry name" value="DNase I-like"/>
    <property type="match status" value="1"/>
</dbReference>
<dbReference type="PANTHER" id="PTHR33273">
    <property type="entry name" value="DOMAIN-CONTAINING PROTEIN, PUTATIVE-RELATED"/>
    <property type="match status" value="1"/>
</dbReference>
<accession>A0A6G0Y5M3</accession>
<evidence type="ECO:0000256" key="1">
    <source>
        <dbReference type="PROSITE-ProRule" id="PRU00047"/>
    </source>
</evidence>
<keyword evidence="4" id="KW-0548">Nucleotidyltransferase</keyword>
<dbReference type="SUPFAM" id="SSF57756">
    <property type="entry name" value="Retrovirus zinc finger-like domains"/>
    <property type="match status" value="1"/>
</dbReference>
<dbReference type="PROSITE" id="PS50158">
    <property type="entry name" value="ZF_CCHC"/>
    <property type="match status" value="1"/>
</dbReference>
<reference evidence="4 5" key="1">
    <citation type="submission" date="2019-08" db="EMBL/GenBank/DDBJ databases">
        <title>Whole genome of Aphis craccivora.</title>
        <authorList>
            <person name="Voronova N.V."/>
            <person name="Shulinski R.S."/>
            <person name="Bandarenka Y.V."/>
            <person name="Zhorov D.G."/>
            <person name="Warner D."/>
        </authorList>
    </citation>
    <scope>NUCLEOTIDE SEQUENCE [LARGE SCALE GENOMIC DNA]</scope>
    <source>
        <strain evidence="4">180601</strain>
        <tissue evidence="4">Whole Body</tissue>
    </source>
</reference>